<name>A0A1M7Q845_9BACI</name>
<dbReference type="GO" id="GO:0005886">
    <property type="term" value="C:plasma membrane"/>
    <property type="evidence" value="ECO:0007669"/>
    <property type="project" value="UniProtKB-SubCell"/>
</dbReference>
<keyword evidence="5 7" id="KW-1133">Transmembrane helix</keyword>
<dbReference type="Pfam" id="PF00528">
    <property type="entry name" value="BPD_transp_1"/>
    <property type="match status" value="1"/>
</dbReference>
<feature type="transmembrane region" description="Helical" evidence="7">
    <location>
        <begin position="204"/>
        <end position="229"/>
    </location>
</feature>
<keyword evidence="6 7" id="KW-0472">Membrane</keyword>
<dbReference type="Gene3D" id="1.10.3720.10">
    <property type="entry name" value="MetI-like"/>
    <property type="match status" value="1"/>
</dbReference>
<dbReference type="PANTHER" id="PTHR43744:SF6">
    <property type="entry name" value="ABC TRANSPORTER PERMEASE PROTEIN YESQ-RELATED"/>
    <property type="match status" value="1"/>
</dbReference>
<comment type="subcellular location">
    <subcellularLocation>
        <location evidence="1 7">Cell membrane</location>
        <topology evidence="1 7">Multi-pass membrane protein</topology>
    </subcellularLocation>
</comment>
<dbReference type="InterPro" id="IPR000515">
    <property type="entry name" value="MetI-like"/>
</dbReference>
<feature type="transmembrane region" description="Helical" evidence="7">
    <location>
        <begin position="163"/>
        <end position="183"/>
    </location>
</feature>
<evidence type="ECO:0000256" key="1">
    <source>
        <dbReference type="ARBA" id="ARBA00004651"/>
    </source>
</evidence>
<keyword evidence="11" id="KW-1185">Reference proteome</keyword>
<organism evidence="10 11">
    <name type="scientific">Gracilibacillus kekensis</name>
    <dbReference type="NCBI Taxonomy" id="1027249"/>
    <lineage>
        <taxon>Bacteria</taxon>
        <taxon>Bacillati</taxon>
        <taxon>Bacillota</taxon>
        <taxon>Bacilli</taxon>
        <taxon>Bacillales</taxon>
        <taxon>Bacillaceae</taxon>
        <taxon>Gracilibacillus</taxon>
    </lineage>
</organism>
<dbReference type="AlphaFoldDB" id="A0A1M7Q845"/>
<reference evidence="10 11" key="1">
    <citation type="submission" date="2016-11" db="EMBL/GenBank/DDBJ databases">
        <authorList>
            <person name="Jaros S."/>
            <person name="Januszkiewicz K."/>
            <person name="Wedrychowicz H."/>
        </authorList>
    </citation>
    <scope>NUCLEOTIDE SEQUENCE [LARGE SCALE GENOMIC DNA]</scope>
    <source>
        <strain evidence="10 11">CGMCC 1.10681</strain>
    </source>
</reference>
<feature type="transmembrane region" description="Helical" evidence="7">
    <location>
        <begin position="266"/>
        <end position="284"/>
    </location>
</feature>
<dbReference type="SUPFAM" id="SSF161098">
    <property type="entry name" value="MetI-like"/>
    <property type="match status" value="1"/>
</dbReference>
<comment type="similarity">
    <text evidence="7">Belongs to the binding-protein-dependent transport system permease family.</text>
</comment>
<keyword evidence="2 7" id="KW-0813">Transport</keyword>
<sequence>MSNTINQSNVTSSSKPTSNYSTKKKIFESVKFILLLLGAIVMLYPVMWMLSSSFKTVDKIFTEVGLWPSEITFNNYLQGWEGISGFTFSTFYLNSFIVVGLSILGNIIACSMAAYAFARLDFTFKKILFAVMLASMMVPIHVLLIPQYILFNNLNWINTYLPLVVPKFLATDAFFIFLMVQFIRGIPRELDNAARVDGCGPVQIFTRIIFPLMTPALVTTAIFTFIWTWNDFFSQFIYLSNPEKWTVTLALRGFLDTMGESMWGDMFAMSILSLIPIFVFFIAFQKLLIEGISTTGIK</sequence>
<dbReference type="STRING" id="1027249.SAMN05216179_2899"/>
<evidence type="ECO:0000259" key="9">
    <source>
        <dbReference type="PROSITE" id="PS50928"/>
    </source>
</evidence>
<evidence type="ECO:0000256" key="4">
    <source>
        <dbReference type="ARBA" id="ARBA00022692"/>
    </source>
</evidence>
<evidence type="ECO:0000256" key="2">
    <source>
        <dbReference type="ARBA" id="ARBA00022448"/>
    </source>
</evidence>
<feature type="transmembrane region" description="Helical" evidence="7">
    <location>
        <begin position="32"/>
        <end position="50"/>
    </location>
</feature>
<dbReference type="GO" id="GO:0055085">
    <property type="term" value="P:transmembrane transport"/>
    <property type="evidence" value="ECO:0007669"/>
    <property type="project" value="InterPro"/>
</dbReference>
<evidence type="ECO:0000313" key="11">
    <source>
        <dbReference type="Proteomes" id="UP000184184"/>
    </source>
</evidence>
<dbReference type="CDD" id="cd06261">
    <property type="entry name" value="TM_PBP2"/>
    <property type="match status" value="1"/>
</dbReference>
<keyword evidence="3" id="KW-1003">Cell membrane</keyword>
<evidence type="ECO:0000256" key="8">
    <source>
        <dbReference type="SAM" id="MobiDB-lite"/>
    </source>
</evidence>
<feature type="transmembrane region" description="Helical" evidence="7">
    <location>
        <begin position="127"/>
        <end position="151"/>
    </location>
</feature>
<protein>
    <submittedName>
        <fullName evidence="10">Carbohydrate ABC transporter membrane protein 2, CUT1 family</fullName>
    </submittedName>
</protein>
<feature type="region of interest" description="Disordered" evidence="8">
    <location>
        <begin position="1"/>
        <end position="20"/>
    </location>
</feature>
<feature type="domain" description="ABC transmembrane type-1" evidence="9">
    <location>
        <begin position="92"/>
        <end position="284"/>
    </location>
</feature>
<keyword evidence="4 7" id="KW-0812">Transmembrane</keyword>
<dbReference type="EMBL" id="FRCZ01000006">
    <property type="protein sequence ID" value="SHN26788.1"/>
    <property type="molecule type" value="Genomic_DNA"/>
</dbReference>
<gene>
    <name evidence="10" type="ORF">SAMN05216179_2899</name>
</gene>
<evidence type="ECO:0000256" key="7">
    <source>
        <dbReference type="RuleBase" id="RU363032"/>
    </source>
</evidence>
<evidence type="ECO:0000256" key="6">
    <source>
        <dbReference type="ARBA" id="ARBA00023136"/>
    </source>
</evidence>
<proteinExistence type="inferred from homology"/>
<accession>A0A1M7Q845</accession>
<dbReference type="Proteomes" id="UP000184184">
    <property type="component" value="Unassembled WGS sequence"/>
</dbReference>
<evidence type="ECO:0000256" key="5">
    <source>
        <dbReference type="ARBA" id="ARBA00022989"/>
    </source>
</evidence>
<feature type="transmembrane region" description="Helical" evidence="7">
    <location>
        <begin position="91"/>
        <end position="115"/>
    </location>
</feature>
<evidence type="ECO:0000313" key="10">
    <source>
        <dbReference type="EMBL" id="SHN26788.1"/>
    </source>
</evidence>
<dbReference type="PROSITE" id="PS50928">
    <property type="entry name" value="ABC_TM1"/>
    <property type="match status" value="1"/>
</dbReference>
<dbReference type="PANTHER" id="PTHR43744">
    <property type="entry name" value="ABC TRANSPORTER PERMEASE PROTEIN MG189-RELATED-RELATED"/>
    <property type="match status" value="1"/>
</dbReference>
<dbReference type="InterPro" id="IPR035906">
    <property type="entry name" value="MetI-like_sf"/>
</dbReference>
<evidence type="ECO:0000256" key="3">
    <source>
        <dbReference type="ARBA" id="ARBA00022475"/>
    </source>
</evidence>